<dbReference type="STRING" id="4846.A0A367KY74"/>
<evidence type="ECO:0000256" key="1">
    <source>
        <dbReference type="SAM" id="MobiDB-lite"/>
    </source>
</evidence>
<gene>
    <name evidence="2" type="ORF">CU098_013988</name>
</gene>
<proteinExistence type="predicted"/>
<protein>
    <submittedName>
        <fullName evidence="2">Uncharacterized protein</fullName>
    </submittedName>
</protein>
<accession>A0A367KY74</accession>
<organism evidence="2 3">
    <name type="scientific">Rhizopus stolonifer</name>
    <name type="common">Rhizopus nigricans</name>
    <dbReference type="NCBI Taxonomy" id="4846"/>
    <lineage>
        <taxon>Eukaryota</taxon>
        <taxon>Fungi</taxon>
        <taxon>Fungi incertae sedis</taxon>
        <taxon>Mucoromycota</taxon>
        <taxon>Mucoromycotina</taxon>
        <taxon>Mucoromycetes</taxon>
        <taxon>Mucorales</taxon>
        <taxon>Mucorineae</taxon>
        <taxon>Rhizopodaceae</taxon>
        <taxon>Rhizopus</taxon>
    </lineage>
</organism>
<feature type="compositionally biased region" description="Polar residues" evidence="1">
    <location>
        <begin position="70"/>
        <end position="86"/>
    </location>
</feature>
<reference evidence="2 3" key="1">
    <citation type="journal article" date="2018" name="G3 (Bethesda)">
        <title>Phylogenetic and Phylogenomic Definition of Rhizopus Species.</title>
        <authorList>
            <person name="Gryganskyi A.P."/>
            <person name="Golan J."/>
            <person name="Dolatabadi S."/>
            <person name="Mondo S."/>
            <person name="Robb S."/>
            <person name="Idnurm A."/>
            <person name="Muszewska A."/>
            <person name="Steczkiewicz K."/>
            <person name="Masonjones S."/>
            <person name="Liao H.L."/>
            <person name="Gajdeczka M.T."/>
            <person name="Anike F."/>
            <person name="Vuek A."/>
            <person name="Anishchenko I.M."/>
            <person name="Voigt K."/>
            <person name="de Hoog G.S."/>
            <person name="Smith M.E."/>
            <person name="Heitman J."/>
            <person name="Vilgalys R."/>
            <person name="Stajich J.E."/>
        </authorList>
    </citation>
    <scope>NUCLEOTIDE SEQUENCE [LARGE SCALE GENOMIC DNA]</scope>
    <source>
        <strain evidence="2 3">LSU 92-RS-03</strain>
    </source>
</reference>
<dbReference type="EMBL" id="PJQM01000023">
    <property type="protein sequence ID" value="RCI07163.1"/>
    <property type="molecule type" value="Genomic_DNA"/>
</dbReference>
<name>A0A367KY74_RHIST</name>
<comment type="caution">
    <text evidence="2">The sequence shown here is derived from an EMBL/GenBank/DDBJ whole genome shotgun (WGS) entry which is preliminary data.</text>
</comment>
<dbReference type="Proteomes" id="UP000253551">
    <property type="component" value="Unassembled WGS sequence"/>
</dbReference>
<feature type="region of interest" description="Disordered" evidence="1">
    <location>
        <begin position="70"/>
        <end position="91"/>
    </location>
</feature>
<evidence type="ECO:0000313" key="3">
    <source>
        <dbReference type="Proteomes" id="UP000253551"/>
    </source>
</evidence>
<dbReference type="AlphaFoldDB" id="A0A367KY74"/>
<keyword evidence="3" id="KW-1185">Reference proteome</keyword>
<dbReference type="OrthoDB" id="196547at2759"/>
<sequence>MYSPFKEKTFQEPLIVNENWTDTSAANSPLSPNTPQLSLPVQLFTSISSKPMNTSPVEMKRMVSFDNQSEFNKNNSEKNATLSKPSELNPFRERSSSIGSIVSVSRPPVRKSSLVDKDDHLITLKNNFQLFKKPASTYVSIKDIKQGGLKALLLSTAPLGYFLYYLMTEYSSENLVCLD</sequence>
<evidence type="ECO:0000313" key="2">
    <source>
        <dbReference type="EMBL" id="RCI07163.1"/>
    </source>
</evidence>